<gene>
    <name evidence="1" type="ORF">TrLO_g11368</name>
</gene>
<organism evidence="1 2">
    <name type="scientific">Triparma laevis f. longispina</name>
    <dbReference type="NCBI Taxonomy" id="1714387"/>
    <lineage>
        <taxon>Eukaryota</taxon>
        <taxon>Sar</taxon>
        <taxon>Stramenopiles</taxon>
        <taxon>Ochrophyta</taxon>
        <taxon>Bolidophyceae</taxon>
        <taxon>Parmales</taxon>
        <taxon>Triparmaceae</taxon>
        <taxon>Triparma</taxon>
    </lineage>
</organism>
<dbReference type="InterPro" id="IPR032675">
    <property type="entry name" value="LRR_dom_sf"/>
</dbReference>
<name>A0A9W7F328_9STRA</name>
<evidence type="ECO:0000313" key="1">
    <source>
        <dbReference type="EMBL" id="GMI00341.1"/>
    </source>
</evidence>
<comment type="caution">
    <text evidence="1">The sequence shown here is derived from an EMBL/GenBank/DDBJ whole genome shotgun (WGS) entry which is preliminary data.</text>
</comment>
<evidence type="ECO:0000313" key="2">
    <source>
        <dbReference type="Proteomes" id="UP001165122"/>
    </source>
</evidence>
<dbReference type="OrthoDB" id="10264456at2759"/>
<accession>A0A9W7F328</accession>
<keyword evidence="2" id="KW-1185">Reference proteome</keyword>
<sequence length="132" mass="14553">MNLCLCDCLCVYVRSTISPFLHFSWLVSSPLCAPPWKATAEEVIDEGVRSGELIFHDGKDICVAVAGAREERRKLAMRAIFFLNITKVGDGACCDAINLIGVDIPEGVESMGEWAFFSCKIIAHLRSKQNQS</sequence>
<dbReference type="Gene3D" id="3.80.10.10">
    <property type="entry name" value="Ribonuclease Inhibitor"/>
    <property type="match status" value="1"/>
</dbReference>
<protein>
    <submittedName>
        <fullName evidence="1">Uncharacterized protein</fullName>
    </submittedName>
</protein>
<dbReference type="Proteomes" id="UP001165122">
    <property type="component" value="Unassembled WGS sequence"/>
</dbReference>
<dbReference type="EMBL" id="BRXW01000021">
    <property type="protein sequence ID" value="GMI00341.1"/>
    <property type="molecule type" value="Genomic_DNA"/>
</dbReference>
<dbReference type="AlphaFoldDB" id="A0A9W7F328"/>
<reference evidence="2" key="1">
    <citation type="journal article" date="2023" name="Commun. Biol.">
        <title>Genome analysis of Parmales, the sister group of diatoms, reveals the evolutionary specialization of diatoms from phago-mixotrophs to photoautotrophs.</title>
        <authorList>
            <person name="Ban H."/>
            <person name="Sato S."/>
            <person name="Yoshikawa S."/>
            <person name="Yamada K."/>
            <person name="Nakamura Y."/>
            <person name="Ichinomiya M."/>
            <person name="Sato N."/>
            <person name="Blanc-Mathieu R."/>
            <person name="Endo H."/>
            <person name="Kuwata A."/>
            <person name="Ogata H."/>
        </authorList>
    </citation>
    <scope>NUCLEOTIDE SEQUENCE [LARGE SCALE GENOMIC DNA]</scope>
    <source>
        <strain evidence="2">NIES 3700</strain>
    </source>
</reference>
<proteinExistence type="predicted"/>